<organism evidence="3 4">
    <name type="scientific">Collybia nuda</name>
    <dbReference type="NCBI Taxonomy" id="64659"/>
    <lineage>
        <taxon>Eukaryota</taxon>
        <taxon>Fungi</taxon>
        <taxon>Dikarya</taxon>
        <taxon>Basidiomycota</taxon>
        <taxon>Agaricomycotina</taxon>
        <taxon>Agaricomycetes</taxon>
        <taxon>Agaricomycetidae</taxon>
        <taxon>Agaricales</taxon>
        <taxon>Tricholomatineae</taxon>
        <taxon>Clitocybaceae</taxon>
        <taxon>Collybia</taxon>
    </lineage>
</organism>
<dbReference type="Pfam" id="PF05205">
    <property type="entry name" value="COMPASS-Shg1"/>
    <property type="match status" value="1"/>
</dbReference>
<evidence type="ECO:0000313" key="3">
    <source>
        <dbReference type="EMBL" id="KAF9468822.1"/>
    </source>
</evidence>
<evidence type="ECO:0000259" key="2">
    <source>
        <dbReference type="Pfam" id="PF05205"/>
    </source>
</evidence>
<name>A0A9P5YH16_9AGAR</name>
<evidence type="ECO:0000256" key="1">
    <source>
        <dbReference type="SAM" id="MobiDB-lite"/>
    </source>
</evidence>
<comment type="caution">
    <text evidence="3">The sequence shown here is derived from an EMBL/GenBank/DDBJ whole genome shotgun (WGS) entry which is preliminary data.</text>
</comment>
<sequence>MSITNPTQLVDEFKKSGEFDRLRRELLSQFQQSDGLAAFKSRIEDIARQRIISDQKMRFLPEESVHRELIQEMDRYPVVERAAADVQMLSDPSFTENIRNLIHGIIRDGKGQHSRPQKENDIDVKPGTPDVIISPPSATEAAPFPQPPTVVSGNTPPPITTVPEKSPLHAPEGGLEKEKTIIAAIAPCPDPPIVTLTTADGSSAVDVDMKDGRIAP</sequence>
<dbReference type="EMBL" id="MU150231">
    <property type="protein sequence ID" value="KAF9468822.1"/>
    <property type="molecule type" value="Genomic_DNA"/>
</dbReference>
<keyword evidence="4" id="KW-1185">Reference proteome</keyword>
<accession>A0A9P5YH16</accession>
<dbReference type="AlphaFoldDB" id="A0A9P5YH16"/>
<gene>
    <name evidence="3" type="ORF">BDZ94DRAFT_1244660</name>
</gene>
<proteinExistence type="predicted"/>
<feature type="region of interest" description="Disordered" evidence="1">
    <location>
        <begin position="107"/>
        <end position="176"/>
    </location>
</feature>
<dbReference type="Proteomes" id="UP000807353">
    <property type="component" value="Unassembled WGS sequence"/>
</dbReference>
<feature type="compositionally biased region" description="Basic and acidic residues" evidence="1">
    <location>
        <begin position="107"/>
        <end position="124"/>
    </location>
</feature>
<dbReference type="OrthoDB" id="5579731at2759"/>
<reference evidence="3" key="1">
    <citation type="submission" date="2020-11" db="EMBL/GenBank/DDBJ databases">
        <authorList>
            <consortium name="DOE Joint Genome Institute"/>
            <person name="Ahrendt S."/>
            <person name="Riley R."/>
            <person name="Andreopoulos W."/>
            <person name="Labutti K."/>
            <person name="Pangilinan J."/>
            <person name="Ruiz-Duenas F.J."/>
            <person name="Barrasa J.M."/>
            <person name="Sanchez-Garcia M."/>
            <person name="Camarero S."/>
            <person name="Miyauchi S."/>
            <person name="Serrano A."/>
            <person name="Linde D."/>
            <person name="Babiker R."/>
            <person name="Drula E."/>
            <person name="Ayuso-Fernandez I."/>
            <person name="Pacheco R."/>
            <person name="Padilla G."/>
            <person name="Ferreira P."/>
            <person name="Barriuso J."/>
            <person name="Kellner H."/>
            <person name="Castanera R."/>
            <person name="Alfaro M."/>
            <person name="Ramirez L."/>
            <person name="Pisabarro A.G."/>
            <person name="Kuo A."/>
            <person name="Tritt A."/>
            <person name="Lipzen A."/>
            <person name="He G."/>
            <person name="Yan M."/>
            <person name="Ng V."/>
            <person name="Cullen D."/>
            <person name="Martin F."/>
            <person name="Rosso M.-N."/>
            <person name="Henrissat B."/>
            <person name="Hibbett D."/>
            <person name="Martinez A.T."/>
            <person name="Grigoriev I.V."/>
        </authorList>
    </citation>
    <scope>NUCLEOTIDE SEQUENCE</scope>
    <source>
        <strain evidence="3">CBS 247.69</strain>
    </source>
</reference>
<evidence type="ECO:0000313" key="4">
    <source>
        <dbReference type="Proteomes" id="UP000807353"/>
    </source>
</evidence>
<feature type="domain" description="BOD1/SHG1" evidence="2">
    <location>
        <begin position="8"/>
        <end position="102"/>
    </location>
</feature>
<dbReference type="InterPro" id="IPR055264">
    <property type="entry name" value="BOD1/SHG1_dom"/>
</dbReference>
<protein>
    <recommendedName>
        <fullName evidence="2">BOD1/SHG1 domain-containing protein</fullName>
    </recommendedName>
</protein>